<feature type="transmembrane region" description="Helical" evidence="1">
    <location>
        <begin position="81"/>
        <end position="101"/>
    </location>
</feature>
<feature type="transmembrane region" description="Helical" evidence="1">
    <location>
        <begin position="9"/>
        <end position="26"/>
    </location>
</feature>
<accession>A0A1U7M6X8</accession>
<name>A0A1U7M6X8_TISCR</name>
<proteinExistence type="predicted"/>
<dbReference type="RefSeq" id="WP_075725258.1">
    <property type="nucleotide sequence ID" value="NZ_LTDM01000011.1"/>
</dbReference>
<feature type="transmembrane region" description="Helical" evidence="1">
    <location>
        <begin position="121"/>
        <end position="141"/>
    </location>
</feature>
<organism evidence="2 3">
    <name type="scientific">Tissierella creatinophila DSM 6911</name>
    <dbReference type="NCBI Taxonomy" id="1123403"/>
    <lineage>
        <taxon>Bacteria</taxon>
        <taxon>Bacillati</taxon>
        <taxon>Bacillota</taxon>
        <taxon>Tissierellia</taxon>
        <taxon>Tissierellales</taxon>
        <taxon>Tissierellaceae</taxon>
        <taxon>Tissierella</taxon>
    </lineage>
</organism>
<sequence length="153" mass="18073">MKNNNWLKYSGYILLIAALIYLDGYVEKQQYIYQRETFNLSFVYFAISMIIKISIGLLLGLEYIIKEIRKEGNWKINLSKIILMVIPSLYFSMSYLFMYLYNDNLIYRILTYPGFIFIQNGSGFVFVFQLVLGYSLITSFYKQSKGIKKETIT</sequence>
<evidence type="ECO:0000313" key="3">
    <source>
        <dbReference type="Proteomes" id="UP000186112"/>
    </source>
</evidence>
<keyword evidence="1" id="KW-0812">Transmembrane</keyword>
<comment type="caution">
    <text evidence="2">The sequence shown here is derived from an EMBL/GenBank/DDBJ whole genome shotgun (WGS) entry which is preliminary data.</text>
</comment>
<evidence type="ECO:0000313" key="2">
    <source>
        <dbReference type="EMBL" id="OLS03036.1"/>
    </source>
</evidence>
<dbReference type="AlphaFoldDB" id="A0A1U7M6X8"/>
<reference evidence="2 3" key="1">
    <citation type="submission" date="2016-02" db="EMBL/GenBank/DDBJ databases">
        <title>Genome sequence of Tissierella creatinophila DSM 6911.</title>
        <authorList>
            <person name="Poehlein A."/>
            <person name="Daniel R."/>
        </authorList>
    </citation>
    <scope>NUCLEOTIDE SEQUENCE [LARGE SCALE GENOMIC DNA]</scope>
    <source>
        <strain evidence="2 3">DSM 6911</strain>
    </source>
</reference>
<dbReference type="Proteomes" id="UP000186112">
    <property type="component" value="Unassembled WGS sequence"/>
</dbReference>
<dbReference type="EMBL" id="LTDM01000011">
    <property type="protein sequence ID" value="OLS03036.1"/>
    <property type="molecule type" value="Genomic_DNA"/>
</dbReference>
<keyword evidence="3" id="KW-1185">Reference proteome</keyword>
<dbReference type="OrthoDB" id="2973330at2"/>
<protein>
    <submittedName>
        <fullName evidence="2">Uncharacterized protein</fullName>
    </submittedName>
</protein>
<keyword evidence="1" id="KW-1133">Transmembrane helix</keyword>
<gene>
    <name evidence="2" type="ORF">TICRE_07320</name>
</gene>
<keyword evidence="1" id="KW-0472">Membrane</keyword>
<feature type="transmembrane region" description="Helical" evidence="1">
    <location>
        <begin position="38"/>
        <end position="61"/>
    </location>
</feature>
<evidence type="ECO:0000256" key="1">
    <source>
        <dbReference type="SAM" id="Phobius"/>
    </source>
</evidence>